<name>A0A1W0X8A6_HYPEX</name>
<dbReference type="AlphaFoldDB" id="A0A1W0X8A6"/>
<evidence type="ECO:0000313" key="1">
    <source>
        <dbReference type="EMBL" id="OQV23511.1"/>
    </source>
</evidence>
<reference evidence="2" key="1">
    <citation type="submission" date="2017-01" db="EMBL/GenBank/DDBJ databases">
        <title>Comparative genomics of anhydrobiosis in the tardigrade Hypsibius dujardini.</title>
        <authorList>
            <person name="Yoshida Y."/>
            <person name="Koutsovoulos G."/>
            <person name="Laetsch D."/>
            <person name="Stevens L."/>
            <person name="Kumar S."/>
            <person name="Horikawa D."/>
            <person name="Ishino K."/>
            <person name="Komine S."/>
            <person name="Tomita M."/>
            <person name="Blaxter M."/>
            <person name="Arakawa K."/>
        </authorList>
    </citation>
    <scope>NUCLEOTIDE SEQUENCE [LARGE SCALE GENOMIC DNA]</scope>
    <source>
        <strain evidence="2">Z151</strain>
    </source>
</reference>
<sequence length="98" mass="10899">MENPLRRHSGISAPPSVPSGRVVAEDAFYPGWKQGKRTFFGILSPSLPLPLDWRILATATVGNHIGDSLETSLRRIFPETDLPYLRRKSLQADPGILF</sequence>
<gene>
    <name evidence="1" type="ORF">BV898_02628</name>
</gene>
<comment type="caution">
    <text evidence="1">The sequence shown here is derived from an EMBL/GenBank/DDBJ whole genome shotgun (WGS) entry which is preliminary data.</text>
</comment>
<proteinExistence type="predicted"/>
<evidence type="ECO:0000313" key="2">
    <source>
        <dbReference type="Proteomes" id="UP000192578"/>
    </source>
</evidence>
<keyword evidence="2" id="KW-1185">Reference proteome</keyword>
<accession>A0A1W0X8A6</accession>
<organism evidence="1 2">
    <name type="scientific">Hypsibius exemplaris</name>
    <name type="common">Freshwater tardigrade</name>
    <dbReference type="NCBI Taxonomy" id="2072580"/>
    <lineage>
        <taxon>Eukaryota</taxon>
        <taxon>Metazoa</taxon>
        <taxon>Ecdysozoa</taxon>
        <taxon>Tardigrada</taxon>
        <taxon>Eutardigrada</taxon>
        <taxon>Parachela</taxon>
        <taxon>Hypsibioidea</taxon>
        <taxon>Hypsibiidae</taxon>
        <taxon>Hypsibius</taxon>
    </lineage>
</organism>
<protein>
    <submittedName>
        <fullName evidence="1">Uncharacterized protein</fullName>
    </submittedName>
</protein>
<dbReference type="Proteomes" id="UP000192578">
    <property type="component" value="Unassembled WGS sequence"/>
</dbReference>
<dbReference type="EMBL" id="MTYJ01000011">
    <property type="protein sequence ID" value="OQV23511.1"/>
    <property type="molecule type" value="Genomic_DNA"/>
</dbReference>